<name>A0A7W9EIM0_9SPHN</name>
<dbReference type="EMBL" id="JACIJJ010000004">
    <property type="protein sequence ID" value="MBB5699327.1"/>
    <property type="molecule type" value="Genomic_DNA"/>
</dbReference>
<dbReference type="RefSeq" id="WP_184029260.1">
    <property type="nucleotide sequence ID" value="NZ_JACIJJ010000004.1"/>
</dbReference>
<dbReference type="Proteomes" id="UP000557739">
    <property type="component" value="Unassembled WGS sequence"/>
</dbReference>
<dbReference type="AlphaFoldDB" id="A0A7W9EIM0"/>
<comment type="caution">
    <text evidence="2">The sequence shown here is derived from an EMBL/GenBank/DDBJ whole genome shotgun (WGS) entry which is preliminary data.</text>
</comment>
<feature type="region of interest" description="Disordered" evidence="1">
    <location>
        <begin position="68"/>
        <end position="90"/>
    </location>
</feature>
<evidence type="ECO:0000313" key="2">
    <source>
        <dbReference type="EMBL" id="MBB5699327.1"/>
    </source>
</evidence>
<proteinExistence type="predicted"/>
<protein>
    <submittedName>
        <fullName evidence="2">Uncharacterized protein</fullName>
    </submittedName>
</protein>
<gene>
    <name evidence="2" type="ORF">FHR19_002693</name>
</gene>
<organism evidence="2 3">
    <name type="scientific">Sphingomonas yantingensis</name>
    <dbReference type="NCBI Taxonomy" id="1241761"/>
    <lineage>
        <taxon>Bacteria</taxon>
        <taxon>Pseudomonadati</taxon>
        <taxon>Pseudomonadota</taxon>
        <taxon>Alphaproteobacteria</taxon>
        <taxon>Sphingomonadales</taxon>
        <taxon>Sphingomonadaceae</taxon>
        <taxon>Sphingomonas</taxon>
    </lineage>
</organism>
<evidence type="ECO:0000256" key="1">
    <source>
        <dbReference type="SAM" id="MobiDB-lite"/>
    </source>
</evidence>
<evidence type="ECO:0000313" key="3">
    <source>
        <dbReference type="Proteomes" id="UP000557739"/>
    </source>
</evidence>
<reference evidence="2 3" key="1">
    <citation type="submission" date="2020-08" db="EMBL/GenBank/DDBJ databases">
        <title>Genomic Encyclopedia of Type Strains, Phase IV (KMG-IV): sequencing the most valuable type-strain genomes for metagenomic binning, comparative biology and taxonomic classification.</title>
        <authorList>
            <person name="Goeker M."/>
        </authorList>
    </citation>
    <scope>NUCLEOTIDE SEQUENCE [LARGE SCALE GENOMIC DNA]</scope>
    <source>
        <strain evidence="2 3">DSM 27244</strain>
    </source>
</reference>
<sequence length="90" mass="9308">MIAATASGDVMPGELLVTSGLNGASGTIHRYRRLDYGGWVLTAIDTMSGADAIEGVWIDHTGIRVGNDAATHSGSPPLNRIGHYHAGAHA</sequence>
<accession>A0A7W9EIM0</accession>
<keyword evidence="3" id="KW-1185">Reference proteome</keyword>